<protein>
    <submittedName>
        <fullName evidence="1">Uncharacterized protein</fullName>
    </submittedName>
</protein>
<dbReference type="GeneID" id="60420355"/>
<dbReference type="KEGG" id="taa:NMY3_00144"/>
<evidence type="ECO:0000313" key="2">
    <source>
        <dbReference type="Proteomes" id="UP000058925"/>
    </source>
</evidence>
<dbReference type="Proteomes" id="UP000058925">
    <property type="component" value="Chromosome"/>
</dbReference>
<name>A0A654LSL8_9ARCH</name>
<dbReference type="RefSeq" id="WP_196817034.1">
    <property type="nucleotide sequence ID" value="NZ_CP012850.1"/>
</dbReference>
<sequence>MLKLAIPLIIIFIIAGALSFSLAFTYYPKKNVNVNVDGICYEILGPAYRDYKELEAERELRVLVHEYNAIEEPNSVIPIVYTGTRDQAQEFVSMYNVKVTDNQEIGGEMYYTNDYIGKTIIKGEISKTNLLKVIADLSSPKRVLNENVLYHLGIQNNTFLSSDEREKISSDSTSFMLEGIQKILENRKDSIRQAECRSQIQV</sequence>
<dbReference type="EMBL" id="CP012850">
    <property type="protein sequence ID" value="ALI34358.1"/>
    <property type="molecule type" value="Genomic_DNA"/>
</dbReference>
<evidence type="ECO:0000313" key="1">
    <source>
        <dbReference type="EMBL" id="ALI34358.1"/>
    </source>
</evidence>
<gene>
    <name evidence="1" type="ORF">NMY3_00144</name>
</gene>
<dbReference type="OrthoDB" id="377103at2157"/>
<proteinExistence type="predicted"/>
<keyword evidence="2" id="KW-1185">Reference proteome</keyword>
<organism evidence="1 2">
    <name type="scientific">Candidatus Nitrosocosmicus oleophilus</name>
    <dbReference type="NCBI Taxonomy" id="1353260"/>
    <lineage>
        <taxon>Archaea</taxon>
        <taxon>Nitrososphaerota</taxon>
        <taxon>Nitrososphaeria</taxon>
        <taxon>Nitrososphaerales</taxon>
        <taxon>Nitrososphaeraceae</taxon>
        <taxon>Candidatus Nitrosocosmicus</taxon>
    </lineage>
</organism>
<reference evidence="2" key="1">
    <citation type="submission" date="2015-10" db="EMBL/GenBank/DDBJ databases">
        <title>Niche specialization of a soil ammonia-oxidizing archaeon, Candidatus Nitrosocosmicus oleophilus.</title>
        <authorList>
            <person name="Jung M.-Y."/>
            <person name="Rhee S.-K."/>
        </authorList>
    </citation>
    <scope>NUCLEOTIDE SEQUENCE [LARGE SCALE GENOMIC DNA]</scope>
    <source>
        <strain evidence="2">MY3</strain>
    </source>
</reference>
<dbReference type="AlphaFoldDB" id="A0A654LSL8"/>
<accession>A0A654LSL8</accession>